<feature type="domain" description="Haemin-degrading HemS/ChuX" evidence="1">
    <location>
        <begin position="188"/>
        <end position="320"/>
    </location>
</feature>
<dbReference type="CDD" id="cd16831">
    <property type="entry name" value="HemS-like_C"/>
    <property type="match status" value="1"/>
</dbReference>
<dbReference type="Proteomes" id="UP000295131">
    <property type="component" value="Unassembled WGS sequence"/>
</dbReference>
<feature type="domain" description="Haemin-degrading HemS/ChuX" evidence="1">
    <location>
        <begin position="11"/>
        <end position="138"/>
    </location>
</feature>
<sequence length="329" mass="36946">MRARDLAQNLGITEGELVAAHCGETARRITVEFEKIFPALEAVGEVMALTRNENAVHEKIGVYDRYIAGKHAAMMLGEQIDTRMFPTKWAHGFAVRSGDGDTIKHSLQFFDAQGNAVHKVHARPATDLDKWNALVGQLALDDQTPGMVTVAAEVPEETVSDVPLEELRDRWMRMKDTHQFVTILRKLNVDRLDAIQAIGEDFAWQIDKSSVEAMLKLSANEKLPIMCFVGNQGCIQIHSGPVEAIKTMGPWLNIMDPTFHLHLRTDRIAQVWAVRKPTDKGHVTSLEAYDADGEMIIQFFGKRVEGQDERPVWREIMESLPRVDGRKAA</sequence>
<organism evidence="2 3">
    <name type="scientific">Pseudohoeflea suaedae</name>
    <dbReference type="NCBI Taxonomy" id="877384"/>
    <lineage>
        <taxon>Bacteria</taxon>
        <taxon>Pseudomonadati</taxon>
        <taxon>Pseudomonadota</taxon>
        <taxon>Alphaproteobacteria</taxon>
        <taxon>Hyphomicrobiales</taxon>
        <taxon>Rhizobiaceae</taxon>
        <taxon>Pseudohoeflea</taxon>
    </lineage>
</organism>
<dbReference type="Gene3D" id="3.40.1570.10">
    <property type="entry name" value="HemS/ChuS/ChuX like domains"/>
    <property type="match status" value="2"/>
</dbReference>
<dbReference type="GO" id="GO:0006826">
    <property type="term" value="P:iron ion transport"/>
    <property type="evidence" value="ECO:0007669"/>
    <property type="project" value="InterPro"/>
</dbReference>
<dbReference type="EMBL" id="SMSI01000001">
    <property type="protein sequence ID" value="TDH39483.1"/>
    <property type="molecule type" value="Genomic_DNA"/>
</dbReference>
<reference evidence="2 3" key="1">
    <citation type="journal article" date="2013" name="Int. J. Syst. Evol. Microbiol.">
        <title>Hoeflea suaedae sp. nov., an endophytic bacterium isolated from the root of the halophyte Suaeda maritima.</title>
        <authorList>
            <person name="Chung E.J."/>
            <person name="Park J.A."/>
            <person name="Pramanik P."/>
            <person name="Bibi F."/>
            <person name="Jeon C.O."/>
            <person name="Chung Y.R."/>
        </authorList>
    </citation>
    <scope>NUCLEOTIDE SEQUENCE [LARGE SCALE GENOMIC DNA]</scope>
    <source>
        <strain evidence="2 3">YC6898</strain>
    </source>
</reference>
<name>A0A4R5PRJ2_9HYPH</name>
<dbReference type="CDD" id="cd16830">
    <property type="entry name" value="HemS-like_N"/>
    <property type="match status" value="1"/>
</dbReference>
<gene>
    <name evidence="2" type="ORF">E2A64_08365</name>
</gene>
<dbReference type="OrthoDB" id="316630at2"/>
<dbReference type="InterPro" id="IPR053733">
    <property type="entry name" value="Heme_Transport_Util_sf"/>
</dbReference>
<accession>A0A4R5PRJ2</accession>
<evidence type="ECO:0000259" key="1">
    <source>
        <dbReference type="Pfam" id="PF05171"/>
    </source>
</evidence>
<comment type="caution">
    <text evidence="2">The sequence shown here is derived from an EMBL/GenBank/DDBJ whole genome shotgun (WGS) entry which is preliminary data.</text>
</comment>
<proteinExistence type="predicted"/>
<keyword evidence="3" id="KW-1185">Reference proteome</keyword>
<dbReference type="InterPro" id="IPR007845">
    <property type="entry name" value="HemS/ChuX_dom"/>
</dbReference>
<dbReference type="Pfam" id="PF05171">
    <property type="entry name" value="HemS"/>
    <property type="match status" value="2"/>
</dbReference>
<evidence type="ECO:0000313" key="2">
    <source>
        <dbReference type="EMBL" id="TDH39483.1"/>
    </source>
</evidence>
<protein>
    <submittedName>
        <fullName evidence="2">Hemin-degrading factor</fullName>
    </submittedName>
</protein>
<dbReference type="SUPFAM" id="SSF144064">
    <property type="entry name" value="Heme iron utilization protein-like"/>
    <property type="match status" value="1"/>
</dbReference>
<dbReference type="AlphaFoldDB" id="A0A4R5PRJ2"/>
<evidence type="ECO:0000313" key="3">
    <source>
        <dbReference type="Proteomes" id="UP000295131"/>
    </source>
</evidence>